<dbReference type="OrthoDB" id="3189808at2"/>
<gene>
    <name evidence="6" type="primary">mlc</name>
    <name evidence="6" type="ORF">SCTVLC_0849</name>
</gene>
<dbReference type="InterPro" id="IPR043129">
    <property type="entry name" value="ATPase_NBD"/>
</dbReference>
<evidence type="ECO:0000256" key="1">
    <source>
        <dbReference type="ARBA" id="ARBA00006479"/>
    </source>
</evidence>
<comment type="similarity">
    <text evidence="1">Belongs to the ROK (NagC/XylR) family.</text>
</comment>
<evidence type="ECO:0000256" key="2">
    <source>
        <dbReference type="ARBA" id="ARBA00023015"/>
    </source>
</evidence>
<keyword evidence="2" id="KW-0805">Transcription regulation</keyword>
<dbReference type="GO" id="GO:0006355">
    <property type="term" value="P:regulation of DNA-templated transcription"/>
    <property type="evidence" value="ECO:0007669"/>
    <property type="project" value="UniProtKB-ARBA"/>
</dbReference>
<dbReference type="EMBL" id="FR904232">
    <property type="protein sequence ID" value="CDG47597.1"/>
    <property type="molecule type" value="Genomic_DNA"/>
</dbReference>
<evidence type="ECO:0000313" key="6">
    <source>
        <dbReference type="EMBL" id="CDG47597.1"/>
    </source>
</evidence>
<keyword evidence="4" id="KW-0804">Transcription</keyword>
<dbReference type="Gene3D" id="1.10.10.10">
    <property type="entry name" value="Winged helix-like DNA-binding domain superfamily/Winged helix DNA-binding domain"/>
    <property type="match status" value="1"/>
</dbReference>
<proteinExistence type="inferred from homology"/>
<dbReference type="FunFam" id="1.10.10.10:FF:000045">
    <property type="entry name" value="ROK family transcriptional regulator"/>
    <property type="match status" value="1"/>
</dbReference>
<dbReference type="InterPro" id="IPR000600">
    <property type="entry name" value="ROK"/>
</dbReference>
<dbReference type="InterPro" id="IPR036388">
    <property type="entry name" value="WH-like_DNA-bd_sf"/>
</dbReference>
<dbReference type="AlphaFoldDB" id="A0A068RCW6"/>
<dbReference type="RefSeq" id="WP_061770125.1">
    <property type="nucleotide sequence ID" value="NZ_FR904232.1"/>
</dbReference>
<evidence type="ECO:0000256" key="3">
    <source>
        <dbReference type="ARBA" id="ARBA00023125"/>
    </source>
</evidence>
<dbReference type="GO" id="GO:0003677">
    <property type="term" value="F:DNA binding"/>
    <property type="evidence" value="ECO:0007669"/>
    <property type="project" value="UniProtKB-KW"/>
</dbReference>
<evidence type="ECO:0000256" key="5">
    <source>
        <dbReference type="ARBA" id="ARBA00023277"/>
    </source>
</evidence>
<dbReference type="Pfam" id="PF00480">
    <property type="entry name" value="ROK"/>
    <property type="match status" value="1"/>
</dbReference>
<sequence>MNAVGQPGYIDQIKQANAGGVYRLIDQLAPISRIELSKRAHLAPASITKIVRELLEVHLVKEVECQDISNRGRPAIGLALAPEAWHYLSARISRGTLTLSLRDLSSKLVVEEHLPLAAGHCDPLLKRILCAVDQFFIRHQSKLERLTAIVITLLGTIDVASGVVHRMPFYPVRDMPLGPSLEAHIGLPVYLQHDISAWTMAEALFGAARGSQNVIQIVIDHHVGAGIITGGNVLHTGRHSLVEIGHIQVDPYGKRCYCGNYGCLETVASIEKLLEIAQQRLGASMNSSLHRLQLTIESLCDAALAGDHLAQDIIFGVGHSLGGILAMIVNLFNPEKILLGSPLNRAAEILHPAIASCIRQRSLPAYSEQVQVGATQFSNQGTMPGAALVKEALYNGSLLVQLLQG</sequence>
<dbReference type="SUPFAM" id="SSF53067">
    <property type="entry name" value="Actin-like ATPase domain"/>
    <property type="match status" value="1"/>
</dbReference>
<dbReference type="PANTHER" id="PTHR18964">
    <property type="entry name" value="ROK (REPRESSOR, ORF, KINASE) FAMILY"/>
    <property type="match status" value="1"/>
</dbReference>
<keyword evidence="5" id="KW-0119">Carbohydrate metabolism</keyword>
<protein>
    <submittedName>
        <fullName evidence="6">Protein mlc</fullName>
    </submittedName>
</protein>
<dbReference type="PANTHER" id="PTHR18964:SF149">
    <property type="entry name" value="BIFUNCTIONAL UDP-N-ACETYLGLUCOSAMINE 2-EPIMERASE_N-ACETYLMANNOSAMINE KINASE"/>
    <property type="match status" value="1"/>
</dbReference>
<keyword evidence="3" id="KW-0238">DNA-binding</keyword>
<name>A0A068RCW6_9GAMM</name>
<reference evidence="6" key="2">
    <citation type="journal article" date="2014" name="Genome Biol. Evol.">
        <title>Settling down: the genome of Serratia symbiotica from the aphid Cinara tujafilina zooms in on the process of accommodation to a cooperative intracellular life.</title>
        <authorList>
            <person name="Manzano-Marin A."/>
            <person name="Latorre A."/>
        </authorList>
    </citation>
    <scope>NUCLEOTIDE SEQUENCE</scope>
    <source>
        <strain evidence="6">SCt-VLC</strain>
    </source>
</reference>
<organism evidence="6">
    <name type="scientific">Serratia symbiotica SCt-VLC</name>
    <dbReference type="NCBI Taxonomy" id="1347341"/>
    <lineage>
        <taxon>Bacteria</taxon>
        <taxon>Pseudomonadati</taxon>
        <taxon>Pseudomonadota</taxon>
        <taxon>Gammaproteobacteria</taxon>
        <taxon>Enterobacterales</taxon>
        <taxon>Yersiniaceae</taxon>
        <taxon>Serratia</taxon>
        <taxon>Serratia symbiotica</taxon>
    </lineage>
</organism>
<dbReference type="InterPro" id="IPR036390">
    <property type="entry name" value="WH_DNA-bd_sf"/>
</dbReference>
<reference evidence="6" key="1">
    <citation type="submission" date="2013-06" db="EMBL/GenBank/DDBJ databases">
        <authorList>
            <person name="Mazano-Marin A."/>
        </authorList>
    </citation>
    <scope>NUCLEOTIDE SEQUENCE</scope>
    <source>
        <strain evidence="6">SCt-VLC</strain>
    </source>
</reference>
<dbReference type="SUPFAM" id="SSF46785">
    <property type="entry name" value="Winged helix' DNA-binding domain"/>
    <property type="match status" value="1"/>
</dbReference>
<evidence type="ECO:0000256" key="4">
    <source>
        <dbReference type="ARBA" id="ARBA00023163"/>
    </source>
</evidence>
<dbReference type="GO" id="GO:0006351">
    <property type="term" value="P:DNA-templated transcription"/>
    <property type="evidence" value="ECO:0007669"/>
    <property type="project" value="TreeGrafter"/>
</dbReference>
<accession>A0A068RCW6</accession>
<dbReference type="Gene3D" id="3.30.420.40">
    <property type="match status" value="2"/>
</dbReference>
<dbReference type="CDD" id="cd24074">
    <property type="entry name" value="ASKHA_ATPase_ROK_Mlc"/>
    <property type="match status" value="1"/>
</dbReference>